<keyword evidence="3" id="KW-1185">Reference proteome</keyword>
<accession>A0A923L6J9</accession>
<feature type="chain" id="PRO_5038854451" description="Lipoprotein" evidence="1">
    <location>
        <begin position="19"/>
        <end position="274"/>
    </location>
</feature>
<gene>
    <name evidence="2" type="ORF">H8S33_11210</name>
</gene>
<dbReference type="RefSeq" id="WP_186870083.1">
    <property type="nucleotide sequence ID" value="NZ_JACOOL010000007.1"/>
</dbReference>
<dbReference type="EMBL" id="JACOOL010000007">
    <property type="protein sequence ID" value="MBC5637374.1"/>
    <property type="molecule type" value="Genomic_DNA"/>
</dbReference>
<comment type="caution">
    <text evidence="2">The sequence shown here is derived from an EMBL/GenBank/DDBJ whole genome shotgun (WGS) entry which is preliminary data.</text>
</comment>
<dbReference type="PROSITE" id="PS51257">
    <property type="entry name" value="PROKAR_LIPOPROTEIN"/>
    <property type="match status" value="1"/>
</dbReference>
<name>A0A923L6J9_9BACI</name>
<sequence>MKKWIVTVFLVMVSIGLAACGENAENVFNKALEASENMESAEVSIKLDQELSVGDEGKITITSDLQGSVINDPIAMHQKGIMSMSMDIPGMGSEVPLDMETEMYLVEDEMYIFESLTGEWIKADSSMIPLETVTANQPDVSEQLNMMEKYVEDFEFEQVDNEYVFKLTADGEGFKELSQEMLDEYLPEELTAELGDLSQLFEDMEIKNLYIEMVIDKETYDLKRYNMDMEMSMTVEGETIDMVQHVKSEYKNVNNIDSIEVPQDVKDAAVEGAY</sequence>
<feature type="signal peptide" evidence="1">
    <location>
        <begin position="1"/>
        <end position="18"/>
    </location>
</feature>
<reference evidence="2" key="1">
    <citation type="submission" date="2020-08" db="EMBL/GenBank/DDBJ databases">
        <title>Genome public.</title>
        <authorList>
            <person name="Liu C."/>
            <person name="Sun Q."/>
        </authorList>
    </citation>
    <scope>NUCLEOTIDE SEQUENCE</scope>
    <source>
        <strain evidence="2">BX22</strain>
    </source>
</reference>
<proteinExistence type="predicted"/>
<organism evidence="2 3">
    <name type="scientific">Ornithinibacillus hominis</name>
    <dbReference type="NCBI Taxonomy" id="2763055"/>
    <lineage>
        <taxon>Bacteria</taxon>
        <taxon>Bacillati</taxon>
        <taxon>Bacillota</taxon>
        <taxon>Bacilli</taxon>
        <taxon>Bacillales</taxon>
        <taxon>Bacillaceae</taxon>
        <taxon>Ornithinibacillus</taxon>
    </lineage>
</organism>
<keyword evidence="1" id="KW-0732">Signal</keyword>
<dbReference type="Pfam" id="PF20316">
    <property type="entry name" value="DUF6612"/>
    <property type="match status" value="1"/>
</dbReference>
<dbReference type="InterPro" id="IPR046720">
    <property type="entry name" value="DUF6612"/>
</dbReference>
<evidence type="ECO:0000256" key="1">
    <source>
        <dbReference type="SAM" id="SignalP"/>
    </source>
</evidence>
<dbReference type="Gene3D" id="2.50.20.20">
    <property type="match status" value="1"/>
</dbReference>
<evidence type="ECO:0000313" key="3">
    <source>
        <dbReference type="Proteomes" id="UP000637359"/>
    </source>
</evidence>
<evidence type="ECO:0000313" key="2">
    <source>
        <dbReference type="EMBL" id="MBC5637374.1"/>
    </source>
</evidence>
<dbReference type="AlphaFoldDB" id="A0A923L6J9"/>
<dbReference type="Proteomes" id="UP000637359">
    <property type="component" value="Unassembled WGS sequence"/>
</dbReference>
<evidence type="ECO:0008006" key="4">
    <source>
        <dbReference type="Google" id="ProtNLM"/>
    </source>
</evidence>
<protein>
    <recommendedName>
        <fullName evidence="4">Lipoprotein</fullName>
    </recommendedName>
</protein>